<evidence type="ECO:0000256" key="6">
    <source>
        <dbReference type="ARBA" id="ARBA00023136"/>
    </source>
</evidence>
<protein>
    <submittedName>
        <fullName evidence="9">Outer membrane protein transport protein</fullName>
    </submittedName>
</protein>
<evidence type="ECO:0000256" key="2">
    <source>
        <dbReference type="ARBA" id="ARBA00008163"/>
    </source>
</evidence>
<keyword evidence="4" id="KW-0812">Transmembrane</keyword>
<comment type="similarity">
    <text evidence="2">Belongs to the OmpP1/FadL family.</text>
</comment>
<feature type="signal peptide" evidence="8">
    <location>
        <begin position="1"/>
        <end position="20"/>
    </location>
</feature>
<dbReference type="EMBL" id="BAABFC010000006">
    <property type="protein sequence ID" value="GAA4495407.1"/>
    <property type="molecule type" value="Genomic_DNA"/>
</dbReference>
<dbReference type="PANTHER" id="PTHR35093:SF8">
    <property type="entry name" value="OUTER MEMBRANE PROTEIN NMB0088-RELATED"/>
    <property type="match status" value="1"/>
</dbReference>
<name>A0ABP8Q2U2_9GAMM</name>
<comment type="subcellular location">
    <subcellularLocation>
        <location evidence="1">Cell outer membrane</location>
        <topology evidence="1">Multi-pass membrane protein</topology>
    </subcellularLocation>
</comment>
<keyword evidence="10" id="KW-1185">Reference proteome</keyword>
<evidence type="ECO:0000256" key="5">
    <source>
        <dbReference type="ARBA" id="ARBA00022729"/>
    </source>
</evidence>
<dbReference type="PANTHER" id="PTHR35093">
    <property type="entry name" value="OUTER MEMBRANE PROTEIN NMB0088-RELATED"/>
    <property type="match status" value="1"/>
</dbReference>
<dbReference type="Gene3D" id="2.40.160.60">
    <property type="entry name" value="Outer membrane protein transport protein (OMPP1/FadL/TodX)"/>
    <property type="match status" value="1"/>
</dbReference>
<keyword evidence="7" id="KW-0998">Cell outer membrane</keyword>
<evidence type="ECO:0000313" key="10">
    <source>
        <dbReference type="Proteomes" id="UP001501321"/>
    </source>
</evidence>
<keyword evidence="6" id="KW-0472">Membrane</keyword>
<evidence type="ECO:0000256" key="7">
    <source>
        <dbReference type="ARBA" id="ARBA00023237"/>
    </source>
</evidence>
<feature type="chain" id="PRO_5047124588" evidence="8">
    <location>
        <begin position="21"/>
        <end position="388"/>
    </location>
</feature>
<evidence type="ECO:0000256" key="4">
    <source>
        <dbReference type="ARBA" id="ARBA00022692"/>
    </source>
</evidence>
<dbReference type="Pfam" id="PF03349">
    <property type="entry name" value="Toluene_X"/>
    <property type="match status" value="1"/>
</dbReference>
<evidence type="ECO:0000313" key="9">
    <source>
        <dbReference type="EMBL" id="GAA4495407.1"/>
    </source>
</evidence>
<dbReference type="SUPFAM" id="SSF56935">
    <property type="entry name" value="Porins"/>
    <property type="match status" value="1"/>
</dbReference>
<proteinExistence type="inferred from homology"/>
<gene>
    <name evidence="9" type="ORF">GCM10023095_08510</name>
</gene>
<dbReference type="RefSeq" id="WP_345010416.1">
    <property type="nucleotide sequence ID" value="NZ_BAABFC010000006.1"/>
</dbReference>
<keyword evidence="5 8" id="KW-0732">Signal</keyword>
<keyword evidence="3" id="KW-1134">Transmembrane beta strand</keyword>
<reference evidence="10" key="1">
    <citation type="journal article" date="2019" name="Int. J. Syst. Evol. Microbiol.">
        <title>The Global Catalogue of Microorganisms (GCM) 10K type strain sequencing project: providing services to taxonomists for standard genome sequencing and annotation.</title>
        <authorList>
            <consortium name="The Broad Institute Genomics Platform"/>
            <consortium name="The Broad Institute Genome Sequencing Center for Infectious Disease"/>
            <person name="Wu L."/>
            <person name="Ma J."/>
        </authorList>
    </citation>
    <scope>NUCLEOTIDE SEQUENCE [LARGE SCALE GENOMIC DNA]</scope>
    <source>
        <strain evidence="10">JCM 32226</strain>
    </source>
</reference>
<organism evidence="9 10">
    <name type="scientific">Pseudaeromonas paramecii</name>
    <dbReference type="NCBI Taxonomy" id="2138166"/>
    <lineage>
        <taxon>Bacteria</taxon>
        <taxon>Pseudomonadati</taxon>
        <taxon>Pseudomonadota</taxon>
        <taxon>Gammaproteobacteria</taxon>
        <taxon>Aeromonadales</taxon>
        <taxon>Aeromonadaceae</taxon>
        <taxon>Pseudaeromonas</taxon>
    </lineage>
</organism>
<accession>A0ABP8Q2U2</accession>
<evidence type="ECO:0000256" key="8">
    <source>
        <dbReference type="SAM" id="SignalP"/>
    </source>
</evidence>
<evidence type="ECO:0000256" key="3">
    <source>
        <dbReference type="ARBA" id="ARBA00022452"/>
    </source>
</evidence>
<comment type="caution">
    <text evidence="9">The sequence shown here is derived from an EMBL/GenBank/DDBJ whole genome shotgun (WGS) entry which is preliminary data.</text>
</comment>
<evidence type="ECO:0000256" key="1">
    <source>
        <dbReference type="ARBA" id="ARBA00004571"/>
    </source>
</evidence>
<dbReference type="InterPro" id="IPR005017">
    <property type="entry name" value="OMPP1/FadL/TodX"/>
</dbReference>
<sequence>MMPLRSLAAIGLLLPGVSSAAGLYLYELGTDDVGLASAGMAARAQDASTIASNPAGMTRLAGDDVTLGLQALYGDTHYQMANDHLNSPDDSIIGWFPAGSAFYSHSLDDRWKLGIGLYGNFGLSLDFGDWSGNDILKDCTLMAMSLQPSVAYRLNDAWSLGVGINANYGIFSIKGALDDGLDISDTDWAAGYKLGLLYQPNADLRLGLAYSSRVTYRFSQDGLGEVIQALPLSGKVVAPQQLMLSGVYSLSPRVDLLANLGWQDWSVYNKNEVWIGEYSKPSANLLQDTWHAALGIQNHMAPRLTMNLGVAFDSSIYKDQDNALLALPSGDTVRLGVGGRYTFDDRNSLGIALELAQVDGSTVQGNLLGGHYNPSTLYFIAISYGHKS</sequence>
<dbReference type="Proteomes" id="UP001501321">
    <property type="component" value="Unassembled WGS sequence"/>
</dbReference>